<evidence type="ECO:0000256" key="2">
    <source>
        <dbReference type="ARBA" id="ARBA00022448"/>
    </source>
</evidence>
<dbReference type="PANTHER" id="PTHR11537">
    <property type="entry name" value="VOLTAGE-GATED POTASSIUM CHANNEL"/>
    <property type="match status" value="1"/>
</dbReference>
<proteinExistence type="predicted"/>
<keyword evidence="9" id="KW-0406">Ion transport</keyword>
<feature type="domain" description="Ion transport" evidence="13">
    <location>
        <begin position="18"/>
        <end position="229"/>
    </location>
</feature>
<dbReference type="RefSeq" id="WP_275111564.1">
    <property type="nucleotide sequence ID" value="NZ_JAKJSC010000009.1"/>
</dbReference>
<protein>
    <submittedName>
        <fullName evidence="14">Ion transporter</fullName>
    </submittedName>
</protein>
<reference evidence="14 15" key="1">
    <citation type="submission" date="2022-01" db="EMBL/GenBank/DDBJ databases">
        <title>Labilibaculum sp. nov, a marine bacterium isolated from Antarctica.</title>
        <authorList>
            <person name="Dai W."/>
        </authorList>
    </citation>
    <scope>NUCLEOTIDE SEQUENCE [LARGE SCALE GENOMIC DNA]</scope>
    <source>
        <strain evidence="14 15">DW002</strain>
    </source>
</reference>
<evidence type="ECO:0000256" key="7">
    <source>
        <dbReference type="ARBA" id="ARBA00022958"/>
    </source>
</evidence>
<dbReference type="InterPro" id="IPR028325">
    <property type="entry name" value="VG_K_chnl"/>
</dbReference>
<name>A0ABT5VXT5_9BACT</name>
<evidence type="ECO:0000256" key="10">
    <source>
        <dbReference type="ARBA" id="ARBA00023136"/>
    </source>
</evidence>
<evidence type="ECO:0000256" key="1">
    <source>
        <dbReference type="ARBA" id="ARBA00004141"/>
    </source>
</evidence>
<feature type="transmembrane region" description="Helical" evidence="12">
    <location>
        <begin position="205"/>
        <end position="226"/>
    </location>
</feature>
<dbReference type="PRINTS" id="PR00169">
    <property type="entry name" value="KCHANNEL"/>
</dbReference>
<evidence type="ECO:0000256" key="9">
    <source>
        <dbReference type="ARBA" id="ARBA00023065"/>
    </source>
</evidence>
<evidence type="ECO:0000256" key="6">
    <source>
        <dbReference type="ARBA" id="ARBA00022882"/>
    </source>
</evidence>
<keyword evidence="7" id="KW-0630">Potassium</keyword>
<evidence type="ECO:0000256" key="5">
    <source>
        <dbReference type="ARBA" id="ARBA00022826"/>
    </source>
</evidence>
<keyword evidence="10 12" id="KW-0472">Membrane</keyword>
<feature type="transmembrane region" description="Helical" evidence="12">
    <location>
        <begin position="80"/>
        <end position="97"/>
    </location>
</feature>
<keyword evidence="4 12" id="KW-0812">Transmembrane</keyword>
<feature type="transmembrane region" description="Helical" evidence="12">
    <location>
        <begin position="20"/>
        <end position="37"/>
    </location>
</feature>
<dbReference type="EMBL" id="JAKJSC010000009">
    <property type="protein sequence ID" value="MDE5420232.1"/>
    <property type="molecule type" value="Genomic_DNA"/>
</dbReference>
<keyword evidence="8 12" id="KW-1133">Transmembrane helix</keyword>
<evidence type="ECO:0000313" key="14">
    <source>
        <dbReference type="EMBL" id="MDE5420232.1"/>
    </source>
</evidence>
<accession>A0ABT5VXT5</accession>
<keyword evidence="15" id="KW-1185">Reference proteome</keyword>
<evidence type="ECO:0000256" key="3">
    <source>
        <dbReference type="ARBA" id="ARBA00022538"/>
    </source>
</evidence>
<comment type="caution">
    <text evidence="14">The sequence shown here is derived from an EMBL/GenBank/DDBJ whole genome shotgun (WGS) entry which is preliminary data.</text>
</comment>
<keyword evidence="6" id="KW-0851">Voltage-gated channel</keyword>
<dbReference type="PANTHER" id="PTHR11537:SF254">
    <property type="entry name" value="POTASSIUM VOLTAGE-GATED CHANNEL PROTEIN SHAB"/>
    <property type="match status" value="1"/>
</dbReference>
<evidence type="ECO:0000256" key="12">
    <source>
        <dbReference type="SAM" id="Phobius"/>
    </source>
</evidence>
<keyword evidence="3" id="KW-0633">Potassium transport</keyword>
<evidence type="ECO:0000259" key="13">
    <source>
        <dbReference type="Pfam" id="PF00520"/>
    </source>
</evidence>
<dbReference type="InterPro" id="IPR005821">
    <property type="entry name" value="Ion_trans_dom"/>
</dbReference>
<comment type="subcellular location">
    <subcellularLocation>
        <location evidence="1">Membrane</location>
        <topology evidence="1">Multi-pass membrane protein</topology>
    </subcellularLocation>
</comment>
<feature type="transmembrane region" description="Helical" evidence="12">
    <location>
        <begin position="174"/>
        <end position="193"/>
    </location>
</feature>
<sequence length="248" mass="28288">MRNKLRLIVEDNTSHLGRIFDYFIQTLILLSLIAFSIETLPNNSLETKNILSLIEITCVSIFSVEYILRIFVAKKPLQYIFSFYGIIDLLAILPFYLRAAIDLRALRAFRIFRIFRALKLIRYNRALRRFHIAAKIVKEEIVLFFIVTGILIFLTASGIYFFENEAQPDVFSSIFSSFWWAIVTLTTVGYGDIVPITLGGKIFTFFVLIIGIGVVTVPAGLVATALTKARVLEEEEINKKAPHKVQGR</sequence>
<dbReference type="Pfam" id="PF00520">
    <property type="entry name" value="Ion_trans"/>
    <property type="match status" value="1"/>
</dbReference>
<keyword evidence="2" id="KW-0813">Transport</keyword>
<dbReference type="SUPFAM" id="SSF81324">
    <property type="entry name" value="Voltage-gated potassium channels"/>
    <property type="match status" value="1"/>
</dbReference>
<feature type="transmembrane region" description="Helical" evidence="12">
    <location>
        <begin position="49"/>
        <end position="68"/>
    </location>
</feature>
<gene>
    <name evidence="14" type="ORF">L3049_19750</name>
</gene>
<dbReference type="Proteomes" id="UP001528920">
    <property type="component" value="Unassembled WGS sequence"/>
</dbReference>
<dbReference type="Gene3D" id="1.10.287.70">
    <property type="match status" value="1"/>
</dbReference>
<evidence type="ECO:0000313" key="15">
    <source>
        <dbReference type="Proteomes" id="UP001528920"/>
    </source>
</evidence>
<keyword evidence="5" id="KW-0631">Potassium channel</keyword>
<evidence type="ECO:0000256" key="11">
    <source>
        <dbReference type="ARBA" id="ARBA00023303"/>
    </source>
</evidence>
<evidence type="ECO:0000256" key="4">
    <source>
        <dbReference type="ARBA" id="ARBA00022692"/>
    </source>
</evidence>
<evidence type="ECO:0000256" key="8">
    <source>
        <dbReference type="ARBA" id="ARBA00022989"/>
    </source>
</evidence>
<feature type="transmembrane region" description="Helical" evidence="12">
    <location>
        <begin position="141"/>
        <end position="162"/>
    </location>
</feature>
<dbReference type="Gene3D" id="1.20.120.350">
    <property type="entry name" value="Voltage-gated potassium channels. Chain C"/>
    <property type="match status" value="1"/>
</dbReference>
<dbReference type="InterPro" id="IPR027359">
    <property type="entry name" value="Volt_channel_dom_sf"/>
</dbReference>
<organism evidence="14 15">
    <name type="scientific">Paralabilibaculum antarcticum</name>
    <dbReference type="NCBI Taxonomy" id="2912572"/>
    <lineage>
        <taxon>Bacteria</taxon>
        <taxon>Pseudomonadati</taxon>
        <taxon>Bacteroidota</taxon>
        <taxon>Bacteroidia</taxon>
        <taxon>Marinilabiliales</taxon>
        <taxon>Marinifilaceae</taxon>
        <taxon>Paralabilibaculum</taxon>
    </lineage>
</organism>
<keyword evidence="11" id="KW-0407">Ion channel</keyword>